<dbReference type="Gene3D" id="1.20.1600.10">
    <property type="entry name" value="Outer membrane efflux proteins (OEP)"/>
    <property type="match status" value="1"/>
</dbReference>
<dbReference type="PANTHER" id="PTHR30203:SF33">
    <property type="entry name" value="BLR4455 PROTEIN"/>
    <property type="match status" value="1"/>
</dbReference>
<feature type="region of interest" description="Disordered" evidence="2">
    <location>
        <begin position="651"/>
        <end position="745"/>
    </location>
</feature>
<organism evidence="3 4">
    <name type="scientific">Stieleria marina</name>
    <dbReference type="NCBI Taxonomy" id="1930275"/>
    <lineage>
        <taxon>Bacteria</taxon>
        <taxon>Pseudomonadati</taxon>
        <taxon>Planctomycetota</taxon>
        <taxon>Planctomycetia</taxon>
        <taxon>Pirellulales</taxon>
        <taxon>Pirellulaceae</taxon>
        <taxon>Stieleria</taxon>
    </lineage>
</organism>
<evidence type="ECO:0000313" key="3">
    <source>
        <dbReference type="EMBL" id="QDT09974.1"/>
    </source>
</evidence>
<dbReference type="SUPFAM" id="SSF56954">
    <property type="entry name" value="Outer membrane efflux proteins (OEP)"/>
    <property type="match status" value="1"/>
</dbReference>
<reference evidence="3 4" key="1">
    <citation type="submission" date="2019-02" db="EMBL/GenBank/DDBJ databases">
        <title>Deep-cultivation of Planctomycetes and their phenomic and genomic characterization uncovers novel biology.</title>
        <authorList>
            <person name="Wiegand S."/>
            <person name="Jogler M."/>
            <person name="Boedeker C."/>
            <person name="Pinto D."/>
            <person name="Vollmers J."/>
            <person name="Rivas-Marin E."/>
            <person name="Kohn T."/>
            <person name="Peeters S.H."/>
            <person name="Heuer A."/>
            <person name="Rast P."/>
            <person name="Oberbeckmann S."/>
            <person name="Bunk B."/>
            <person name="Jeske O."/>
            <person name="Meyerdierks A."/>
            <person name="Storesund J.E."/>
            <person name="Kallscheuer N."/>
            <person name="Luecker S."/>
            <person name="Lage O.M."/>
            <person name="Pohl T."/>
            <person name="Merkel B.J."/>
            <person name="Hornburger P."/>
            <person name="Mueller R.-W."/>
            <person name="Bruemmer F."/>
            <person name="Labrenz M."/>
            <person name="Spormann A.M."/>
            <person name="Op den Camp H."/>
            <person name="Overmann J."/>
            <person name="Amann R."/>
            <person name="Jetten M.S.M."/>
            <person name="Mascher T."/>
            <person name="Medema M.H."/>
            <person name="Devos D.P."/>
            <person name="Kaster A.-K."/>
            <person name="Ovreas L."/>
            <person name="Rohde M."/>
            <person name="Galperin M.Y."/>
            <person name="Jogler C."/>
        </authorList>
    </citation>
    <scope>NUCLEOTIDE SEQUENCE [LARGE SCALE GENOMIC DNA]</scope>
    <source>
        <strain evidence="3 4">K23_9</strain>
    </source>
</reference>
<dbReference type="EMBL" id="CP036526">
    <property type="protein sequence ID" value="QDT09974.1"/>
    <property type="molecule type" value="Genomic_DNA"/>
</dbReference>
<name>A0A517NS61_9BACT</name>
<gene>
    <name evidence="3" type="ORF">K239x_19270</name>
</gene>
<dbReference type="PANTHER" id="PTHR30203">
    <property type="entry name" value="OUTER MEMBRANE CATION EFFLUX PROTEIN"/>
    <property type="match status" value="1"/>
</dbReference>
<dbReference type="AlphaFoldDB" id="A0A517NS61"/>
<feature type="compositionally biased region" description="Basic and acidic residues" evidence="2">
    <location>
        <begin position="705"/>
        <end position="715"/>
    </location>
</feature>
<dbReference type="OrthoDB" id="229865at2"/>
<proteinExistence type="inferred from homology"/>
<dbReference type="Proteomes" id="UP000319817">
    <property type="component" value="Chromosome"/>
</dbReference>
<dbReference type="InterPro" id="IPR003423">
    <property type="entry name" value="OMP_efflux"/>
</dbReference>
<dbReference type="RefSeq" id="WP_145417525.1">
    <property type="nucleotide sequence ID" value="NZ_CP036526.1"/>
</dbReference>
<protein>
    <submittedName>
        <fullName evidence="3">Outer membrane efflux protein</fullName>
    </submittedName>
</protein>
<sequence>MRKQTPSCRSKRCHQPAVLKLATQSVSQLVLRCTRGLKWPSVASRRLGHGAIAAAAILSNGCGMLDQLSNKQQQSQPSYHDNYGLRIEYPQVQQCSTAPAVEAKAANEPLVLEDPSTLQTFEMTLQEAVQLAVQQSPILRSIGGTIVSAPQATASIYDPALTSASPQLGTEAALSAFDSTFTQQLFWTKGDAPNNVDSGGFIAAFTPVATQSTGATYSGELAKQTAQGSSFALRHIVNYDRNNRPGRAFRSEFNGWLEAEWRQPMMQGAGTQFNRIAGPNSGIGQYNGVLIARVNEDVALADFELAMINLVADVEQAYWNLGTAYRVLDATLKGRNAAQQTFQYQQVRLEVGAGRSDEEAQAQSQFYQFQAQVESALGGEDGLYATEQRLRYLVGLTATDGRLIKPTSAPTDAKVVFDWNSALGQALERRVEIRRQKFNVKRRELEIIAARLNRRPRLDFLGQYRWRGLGDHLIGSSDKERGDNLYQDITDGNYQEWQAGLEMNFPVGLRAASVAVSHARLNLNRERALLAESELRVSHDLSDAARQIKLAHQLLETNYNRYLSDVRQVDVLQRRYRDGTDNINFLLQAQRQVVTSELDFYRALQTYNLAIRDFHRQKGSLLAYNQVQLAEGAWSGGAGADAAHVGRFLAPQEDPQSVSRPAPVSNGRFDPSEVQSNQLDPTAVTAPAYQSVPSPLSEPTDSGDDEKPIERSRLDADEDSELPEPPESPLTQSGPSNTFAPKQDLVAKAAIKNRTLTPKYSFRNRSILSAFDGMLE</sequence>
<comment type="similarity">
    <text evidence="1">Belongs to the outer membrane factor (OMF) (TC 1.B.17) family.</text>
</comment>
<dbReference type="GO" id="GO:0015562">
    <property type="term" value="F:efflux transmembrane transporter activity"/>
    <property type="evidence" value="ECO:0007669"/>
    <property type="project" value="InterPro"/>
</dbReference>
<feature type="compositionally biased region" description="Polar residues" evidence="2">
    <location>
        <begin position="731"/>
        <end position="740"/>
    </location>
</feature>
<evidence type="ECO:0000256" key="1">
    <source>
        <dbReference type="ARBA" id="ARBA00007613"/>
    </source>
</evidence>
<feature type="compositionally biased region" description="Polar residues" evidence="2">
    <location>
        <begin position="691"/>
        <end position="700"/>
    </location>
</feature>
<dbReference type="InterPro" id="IPR010131">
    <property type="entry name" value="MdtP/NodT-like"/>
</dbReference>
<evidence type="ECO:0000256" key="2">
    <source>
        <dbReference type="SAM" id="MobiDB-lite"/>
    </source>
</evidence>
<keyword evidence="4" id="KW-1185">Reference proteome</keyword>
<dbReference type="Pfam" id="PF02321">
    <property type="entry name" value="OEP"/>
    <property type="match status" value="2"/>
</dbReference>
<evidence type="ECO:0000313" key="4">
    <source>
        <dbReference type="Proteomes" id="UP000319817"/>
    </source>
</evidence>
<accession>A0A517NS61</accession>